<evidence type="ECO:0000313" key="2">
    <source>
        <dbReference type="Proteomes" id="UP001432027"/>
    </source>
</evidence>
<evidence type="ECO:0008006" key="3">
    <source>
        <dbReference type="Google" id="ProtNLM"/>
    </source>
</evidence>
<evidence type="ECO:0000313" key="1">
    <source>
        <dbReference type="EMBL" id="GMS88080.1"/>
    </source>
</evidence>
<sequence>SISHGDVIVIASDGIGVPCFFLAIERLYRYSSSEFLFKEDNISSDEVKILEQNSIHFLIVRNLQAIPSSSC</sequence>
<dbReference type="Proteomes" id="UP001432027">
    <property type="component" value="Unassembled WGS sequence"/>
</dbReference>
<name>A0AAV5T6Z8_9BILA</name>
<feature type="non-terminal residue" evidence="1">
    <location>
        <position position="1"/>
    </location>
</feature>
<dbReference type="AlphaFoldDB" id="A0AAV5T6Z8"/>
<organism evidence="1 2">
    <name type="scientific">Pristionchus entomophagus</name>
    <dbReference type="NCBI Taxonomy" id="358040"/>
    <lineage>
        <taxon>Eukaryota</taxon>
        <taxon>Metazoa</taxon>
        <taxon>Ecdysozoa</taxon>
        <taxon>Nematoda</taxon>
        <taxon>Chromadorea</taxon>
        <taxon>Rhabditida</taxon>
        <taxon>Rhabditina</taxon>
        <taxon>Diplogasteromorpha</taxon>
        <taxon>Diplogasteroidea</taxon>
        <taxon>Neodiplogasteridae</taxon>
        <taxon>Pristionchus</taxon>
    </lineage>
</organism>
<reference evidence="1" key="1">
    <citation type="submission" date="2023-10" db="EMBL/GenBank/DDBJ databases">
        <title>Genome assembly of Pristionchus species.</title>
        <authorList>
            <person name="Yoshida K."/>
            <person name="Sommer R.J."/>
        </authorList>
    </citation>
    <scope>NUCLEOTIDE SEQUENCE</scope>
    <source>
        <strain evidence="1">RS0144</strain>
    </source>
</reference>
<gene>
    <name evidence="1" type="ORF">PENTCL1PPCAC_10255</name>
</gene>
<dbReference type="EMBL" id="BTSX01000003">
    <property type="protein sequence ID" value="GMS88080.1"/>
    <property type="molecule type" value="Genomic_DNA"/>
</dbReference>
<keyword evidence="2" id="KW-1185">Reference proteome</keyword>
<comment type="caution">
    <text evidence="1">The sequence shown here is derived from an EMBL/GenBank/DDBJ whole genome shotgun (WGS) entry which is preliminary data.</text>
</comment>
<proteinExistence type="predicted"/>
<accession>A0AAV5T6Z8</accession>
<protein>
    <recommendedName>
        <fullName evidence="3">PPM-type phosphatase domain-containing protein</fullName>
    </recommendedName>
</protein>